<reference evidence="1" key="2">
    <citation type="journal article" date="2015" name="Fish Shellfish Immunol.">
        <title>Early steps in the European eel (Anguilla anguilla)-Vibrio vulnificus interaction in the gills: Role of the RtxA13 toxin.</title>
        <authorList>
            <person name="Callol A."/>
            <person name="Pajuelo D."/>
            <person name="Ebbesson L."/>
            <person name="Teles M."/>
            <person name="MacKenzie S."/>
            <person name="Amaro C."/>
        </authorList>
    </citation>
    <scope>NUCLEOTIDE SEQUENCE</scope>
</reference>
<sequence length="23" mass="2622">MLSNWTRIAVFVTGRLFGLVMPI</sequence>
<reference evidence="1" key="1">
    <citation type="submission" date="2014-11" db="EMBL/GenBank/DDBJ databases">
        <authorList>
            <person name="Amaro Gonzalez C."/>
        </authorList>
    </citation>
    <scope>NUCLEOTIDE SEQUENCE</scope>
</reference>
<protein>
    <submittedName>
        <fullName evidence="1">Uncharacterized protein</fullName>
    </submittedName>
</protein>
<organism evidence="1">
    <name type="scientific">Anguilla anguilla</name>
    <name type="common">European freshwater eel</name>
    <name type="synonym">Muraena anguilla</name>
    <dbReference type="NCBI Taxonomy" id="7936"/>
    <lineage>
        <taxon>Eukaryota</taxon>
        <taxon>Metazoa</taxon>
        <taxon>Chordata</taxon>
        <taxon>Craniata</taxon>
        <taxon>Vertebrata</taxon>
        <taxon>Euteleostomi</taxon>
        <taxon>Actinopterygii</taxon>
        <taxon>Neopterygii</taxon>
        <taxon>Teleostei</taxon>
        <taxon>Anguilliformes</taxon>
        <taxon>Anguillidae</taxon>
        <taxon>Anguilla</taxon>
    </lineage>
</organism>
<accession>A0A0E9S4E0</accession>
<name>A0A0E9S4E0_ANGAN</name>
<dbReference type="EMBL" id="GBXM01072313">
    <property type="protein sequence ID" value="JAH36264.1"/>
    <property type="molecule type" value="Transcribed_RNA"/>
</dbReference>
<evidence type="ECO:0000313" key="1">
    <source>
        <dbReference type="EMBL" id="JAH36264.1"/>
    </source>
</evidence>
<dbReference type="AlphaFoldDB" id="A0A0E9S4E0"/>
<proteinExistence type="predicted"/>